<proteinExistence type="predicted"/>
<dbReference type="Ensembl" id="ENSACIT00000029837.1">
    <property type="protein sequence ID" value="ENSACIP00000029065.1"/>
    <property type="gene ID" value="ENSACIG00000022495.1"/>
</dbReference>
<dbReference type="AlphaFoldDB" id="A0A3Q0SVZ2"/>
<evidence type="ECO:0000313" key="2">
    <source>
        <dbReference type="Ensembl" id="ENSACIP00000029065.1"/>
    </source>
</evidence>
<dbReference type="Gene3D" id="3.40.50.300">
    <property type="entry name" value="P-loop containing nucleotide triphosphate hydrolases"/>
    <property type="match status" value="1"/>
</dbReference>
<dbReference type="Proteomes" id="UP000261340">
    <property type="component" value="Unplaced"/>
</dbReference>
<feature type="domain" description="MCMDC2 N-terminal" evidence="1">
    <location>
        <begin position="2"/>
        <end position="100"/>
    </location>
</feature>
<evidence type="ECO:0000259" key="1">
    <source>
        <dbReference type="Pfam" id="PF26063"/>
    </source>
</evidence>
<dbReference type="GO" id="GO:0005634">
    <property type="term" value="C:nucleus"/>
    <property type="evidence" value="ECO:0007669"/>
    <property type="project" value="TreeGrafter"/>
</dbReference>
<dbReference type="GO" id="GO:0005524">
    <property type="term" value="F:ATP binding"/>
    <property type="evidence" value="ECO:0007669"/>
    <property type="project" value="InterPro"/>
</dbReference>
<dbReference type="InterPro" id="IPR027417">
    <property type="entry name" value="P-loop_NTPase"/>
</dbReference>
<organism evidence="2 3">
    <name type="scientific">Amphilophus citrinellus</name>
    <name type="common">Midas cichlid</name>
    <name type="synonym">Cichlasoma citrinellum</name>
    <dbReference type="NCBI Taxonomy" id="61819"/>
    <lineage>
        <taxon>Eukaryota</taxon>
        <taxon>Metazoa</taxon>
        <taxon>Chordata</taxon>
        <taxon>Craniata</taxon>
        <taxon>Vertebrata</taxon>
        <taxon>Euteleostomi</taxon>
        <taxon>Actinopterygii</taxon>
        <taxon>Neopterygii</taxon>
        <taxon>Teleostei</taxon>
        <taxon>Neoteleostei</taxon>
        <taxon>Acanthomorphata</taxon>
        <taxon>Ovalentaria</taxon>
        <taxon>Cichlomorphae</taxon>
        <taxon>Cichliformes</taxon>
        <taxon>Cichlidae</taxon>
        <taxon>New World cichlids</taxon>
        <taxon>Cichlasomatinae</taxon>
        <taxon>Heroini</taxon>
        <taxon>Amphilophus</taxon>
    </lineage>
</organism>
<keyword evidence="3" id="KW-1185">Reference proteome</keyword>
<sequence length="654" mass="72569">SLKESVLVYLDRSGGLKKLAGDCKRFNSQQTEAVYRLCVSVNPCDVMELDPVLGDCVLHDPLRATALFQSVCFLAVKTLSLIEKIHMESQVNVILKYTHLPPFPEYTLDLSSFPRAYRPMRPVSMEGLVIAMTRVTKYTQGARFLCTDADCPCSTFHHIRVHAPGATESATVRNDFSCTICSSQLKEDVKFRVLGKQLVELIHVKALDVLRSHQQSATRYQSVTLFLRELCNSMRIGRFYRVLGIPAHVHQWPNITWSVEANSIQPWEPEGCEVSPRLQELLKATASSPWRFSAIVAHCFGLDMAPLGLYSTLKMSLLLSLVQTRIDEKDTFHNLDLLVVTADTLILDLMAYSLSLAYRGVRHQASREMFACLSRDEHGTGTANIRAGSALLATGGICMLGDLSCYKKDKLDSIQSLESRTLSVFIPGKKYGEDADQQLSFPVQCSFWALADSSCRSGEMGPVPVQLADAFGLVIECKDRVGAQTLLAQTVHTLQQAVQSGNLHDPSCWEFSTQDYREFQLVAHAQGLQVELSPAAEKMILGYYMASRRVRSQGVKISVASVKLISLAEAHCKLCLRTKVLEQDAVIAVLLCENSVSLKHASALIIPPDPVFPCDLGDVDGLRRRDAALDELHQNILQFIYAYAPGADTYITEE</sequence>
<reference evidence="2" key="2">
    <citation type="submission" date="2025-09" db="UniProtKB">
        <authorList>
            <consortium name="Ensembl"/>
        </authorList>
    </citation>
    <scope>IDENTIFICATION</scope>
</reference>
<dbReference type="GeneTree" id="ENSGT01150000286951"/>
<dbReference type="GO" id="GO:0003677">
    <property type="term" value="F:DNA binding"/>
    <property type="evidence" value="ECO:0007669"/>
    <property type="project" value="InterPro"/>
</dbReference>
<dbReference type="GO" id="GO:0017116">
    <property type="term" value="F:single-stranded DNA helicase activity"/>
    <property type="evidence" value="ECO:0007669"/>
    <property type="project" value="TreeGrafter"/>
</dbReference>
<dbReference type="InterPro" id="IPR058769">
    <property type="entry name" value="MCMDC2_N"/>
</dbReference>
<dbReference type="PANTHER" id="PTHR11630:SF75">
    <property type="entry name" value="MINICHROMOSOME MAINTENANCE DOMAIN-CONTAINING PROTEIN 2"/>
    <property type="match status" value="1"/>
</dbReference>
<dbReference type="PANTHER" id="PTHR11630">
    <property type="entry name" value="DNA REPLICATION LICENSING FACTOR MCM FAMILY MEMBER"/>
    <property type="match status" value="1"/>
</dbReference>
<protein>
    <submittedName>
        <fullName evidence="2">Minichromosome maintenance domain containing 2</fullName>
    </submittedName>
</protein>
<dbReference type="InterPro" id="IPR031327">
    <property type="entry name" value="MCM"/>
</dbReference>
<dbReference type="Pfam" id="PF26063">
    <property type="entry name" value="MCMDC2_N"/>
    <property type="match status" value="1"/>
</dbReference>
<dbReference type="STRING" id="61819.ENSACIP00000029065"/>
<reference evidence="2" key="1">
    <citation type="submission" date="2025-08" db="UniProtKB">
        <authorList>
            <consortium name="Ensembl"/>
        </authorList>
    </citation>
    <scope>IDENTIFICATION</scope>
</reference>
<evidence type="ECO:0000313" key="3">
    <source>
        <dbReference type="Proteomes" id="UP000261340"/>
    </source>
</evidence>
<accession>A0A3Q0SVZ2</accession>
<dbReference type="OMA" id="SICLVPR"/>
<name>A0A3Q0SVZ2_AMPCI</name>
<dbReference type="GO" id="GO:0000727">
    <property type="term" value="P:double-strand break repair via break-induced replication"/>
    <property type="evidence" value="ECO:0007669"/>
    <property type="project" value="TreeGrafter"/>
</dbReference>